<comment type="caution">
    <text evidence="1">The sequence shown here is derived from an EMBL/GenBank/DDBJ whole genome shotgun (WGS) entry which is preliminary data.</text>
</comment>
<dbReference type="RefSeq" id="WP_141006426.1">
    <property type="nucleotide sequence ID" value="NZ_BAAAOR010000028.1"/>
</dbReference>
<gene>
    <name evidence="1" type="ORF">GCM10009788_38580</name>
</gene>
<proteinExistence type="predicted"/>
<name>A0ABN2B3N7_9ACTN</name>
<accession>A0ABN2B3N7</accession>
<evidence type="ECO:0000313" key="2">
    <source>
        <dbReference type="Proteomes" id="UP001500842"/>
    </source>
</evidence>
<keyword evidence="2" id="KW-1185">Reference proteome</keyword>
<dbReference type="EMBL" id="BAAAOR010000028">
    <property type="protein sequence ID" value="GAA1531680.1"/>
    <property type="molecule type" value="Genomic_DNA"/>
</dbReference>
<sequence length="158" mass="17045">MLPTEFGGFVAAVAKASPRGLTIVEEAIDTAIGELEEEIKNVKPDQFEQNAFIPKSAFGTAHRSPEVALHHTRAHAVMTATLEGVVADLEKFREACRLAHKDIQGVEDVITVDLQTKLAIAETLDDGVRRYGDTAYDRAVNDNAGTVATEENPATEEG</sequence>
<protein>
    <submittedName>
        <fullName evidence="1">Uncharacterized protein</fullName>
    </submittedName>
</protein>
<reference evidence="1 2" key="1">
    <citation type="journal article" date="2019" name="Int. J. Syst. Evol. Microbiol.">
        <title>The Global Catalogue of Microorganisms (GCM) 10K type strain sequencing project: providing services to taxonomists for standard genome sequencing and annotation.</title>
        <authorList>
            <consortium name="The Broad Institute Genomics Platform"/>
            <consortium name="The Broad Institute Genome Sequencing Center for Infectious Disease"/>
            <person name="Wu L."/>
            <person name="Ma J."/>
        </authorList>
    </citation>
    <scope>NUCLEOTIDE SEQUENCE [LARGE SCALE GENOMIC DNA]</scope>
    <source>
        <strain evidence="1 2">JCM 14942</strain>
    </source>
</reference>
<evidence type="ECO:0000313" key="1">
    <source>
        <dbReference type="EMBL" id="GAA1531680.1"/>
    </source>
</evidence>
<dbReference type="Proteomes" id="UP001500842">
    <property type="component" value="Unassembled WGS sequence"/>
</dbReference>
<organism evidence="1 2">
    <name type="scientific">Nocardioides humi</name>
    <dbReference type="NCBI Taxonomy" id="449461"/>
    <lineage>
        <taxon>Bacteria</taxon>
        <taxon>Bacillati</taxon>
        <taxon>Actinomycetota</taxon>
        <taxon>Actinomycetes</taxon>
        <taxon>Propionibacteriales</taxon>
        <taxon>Nocardioidaceae</taxon>
        <taxon>Nocardioides</taxon>
    </lineage>
</organism>